<proteinExistence type="predicted"/>
<gene>
    <name evidence="1" type="ORF">JBS370_LOCUS30278</name>
</gene>
<protein>
    <submittedName>
        <fullName evidence="1">Uncharacterized protein</fullName>
    </submittedName>
</protein>
<feature type="non-terminal residue" evidence="1">
    <location>
        <position position="173"/>
    </location>
</feature>
<dbReference type="Proteomes" id="UP000663836">
    <property type="component" value="Unassembled WGS sequence"/>
</dbReference>
<dbReference type="AlphaFoldDB" id="A0A819THH2"/>
<dbReference type="EMBL" id="CAJOBD010006891">
    <property type="protein sequence ID" value="CAF4073245.1"/>
    <property type="molecule type" value="Genomic_DNA"/>
</dbReference>
<reference evidence="1" key="1">
    <citation type="submission" date="2021-02" db="EMBL/GenBank/DDBJ databases">
        <authorList>
            <person name="Nowell W R."/>
        </authorList>
    </citation>
    <scope>NUCLEOTIDE SEQUENCE</scope>
</reference>
<name>A0A819THH2_9BILA</name>
<evidence type="ECO:0000313" key="2">
    <source>
        <dbReference type="Proteomes" id="UP000663836"/>
    </source>
</evidence>
<evidence type="ECO:0000313" key="1">
    <source>
        <dbReference type="EMBL" id="CAF4073245.1"/>
    </source>
</evidence>
<accession>A0A819THH2</accession>
<comment type="caution">
    <text evidence="1">The sequence shown here is derived from an EMBL/GenBank/DDBJ whole genome shotgun (WGS) entry which is preliminary data.</text>
</comment>
<sequence>MNNNKQQSLIYNSTLLDSLNLHTSSTSSFLTSIKDQEPTLTNLLNNNRRKAIIPTPNRPTIVSQSIFHKNPDNESTIKTITDHIDCESSKVANNSSNNIKQDEIINCKDHQLQIEDNEDEHHFDTFILQHFVPLSGKQSVNQWLDETERDAKRFYIKNRNEIRSYDDFYEFLL</sequence>
<organism evidence="1 2">
    <name type="scientific">Rotaria sordida</name>
    <dbReference type="NCBI Taxonomy" id="392033"/>
    <lineage>
        <taxon>Eukaryota</taxon>
        <taxon>Metazoa</taxon>
        <taxon>Spiralia</taxon>
        <taxon>Gnathifera</taxon>
        <taxon>Rotifera</taxon>
        <taxon>Eurotatoria</taxon>
        <taxon>Bdelloidea</taxon>
        <taxon>Philodinida</taxon>
        <taxon>Philodinidae</taxon>
        <taxon>Rotaria</taxon>
    </lineage>
</organism>